<dbReference type="AlphaFoldDB" id="A0A4R8G541"/>
<dbReference type="PANTHER" id="PTHR47515">
    <property type="entry name" value="LOW CALCIUM RESPONSE LOCUS PROTEIN T"/>
    <property type="match status" value="1"/>
</dbReference>
<name>A0A4R8G541_9RHOB</name>
<evidence type="ECO:0000259" key="2">
    <source>
        <dbReference type="Pfam" id="PF13276"/>
    </source>
</evidence>
<sequence length="108" mass="12951">MCVDWGVSIRKACGAICFDTSSYHYKSRRTDQAAVEMRIKEICETRVRYGYRRVHVLLRREGWVINMKKTRRIYNELGLQLRNKHPKRRVKAKLREDRQEAVGPNDVW</sequence>
<feature type="non-terminal residue" evidence="3">
    <location>
        <position position="108"/>
    </location>
</feature>
<dbReference type="InterPro" id="IPR025948">
    <property type="entry name" value="HTH-like_dom"/>
</dbReference>
<accession>A0A4R8G541</accession>
<reference evidence="3 4" key="1">
    <citation type="submission" date="2019-03" db="EMBL/GenBank/DDBJ databases">
        <title>Genomic Encyclopedia of Type Strains, Phase IV (KMG-IV): sequencing the most valuable type-strain genomes for metagenomic binning, comparative biology and taxonomic classification.</title>
        <authorList>
            <person name="Goeker M."/>
        </authorList>
    </citation>
    <scope>NUCLEOTIDE SEQUENCE [LARGE SCALE GENOMIC DNA]</scope>
    <source>
        <strain evidence="3 4">JA181</strain>
    </source>
</reference>
<dbReference type="Proteomes" id="UP000295484">
    <property type="component" value="Unassembled WGS sequence"/>
</dbReference>
<evidence type="ECO:0000313" key="4">
    <source>
        <dbReference type="Proteomes" id="UP000295484"/>
    </source>
</evidence>
<dbReference type="EMBL" id="SOEB01000001">
    <property type="protein sequence ID" value="TDX33573.1"/>
    <property type="molecule type" value="Genomic_DNA"/>
</dbReference>
<feature type="region of interest" description="Disordered" evidence="1">
    <location>
        <begin position="88"/>
        <end position="108"/>
    </location>
</feature>
<organism evidence="3 4">
    <name type="scientific">Rhodovulum visakhapatnamense</name>
    <dbReference type="NCBI Taxonomy" id="364297"/>
    <lineage>
        <taxon>Bacteria</taxon>
        <taxon>Pseudomonadati</taxon>
        <taxon>Pseudomonadota</taxon>
        <taxon>Alphaproteobacteria</taxon>
        <taxon>Rhodobacterales</taxon>
        <taxon>Paracoccaceae</taxon>
        <taxon>Rhodovulum</taxon>
    </lineage>
</organism>
<gene>
    <name evidence="3" type="ORF">EV657_1011</name>
</gene>
<evidence type="ECO:0000256" key="1">
    <source>
        <dbReference type="SAM" id="MobiDB-lite"/>
    </source>
</evidence>
<protein>
    <submittedName>
        <fullName evidence="3">Helix-turn-helix protein</fullName>
    </submittedName>
</protein>
<proteinExistence type="predicted"/>
<dbReference type="PANTHER" id="PTHR47515:SF1">
    <property type="entry name" value="BLR2054 PROTEIN"/>
    <property type="match status" value="1"/>
</dbReference>
<evidence type="ECO:0000313" key="3">
    <source>
        <dbReference type="EMBL" id="TDX33573.1"/>
    </source>
</evidence>
<feature type="domain" description="HTH-like" evidence="2">
    <location>
        <begin position="34"/>
        <end position="85"/>
    </location>
</feature>
<comment type="caution">
    <text evidence="3">The sequence shown here is derived from an EMBL/GenBank/DDBJ whole genome shotgun (WGS) entry which is preliminary data.</text>
</comment>
<dbReference type="Pfam" id="PF13276">
    <property type="entry name" value="HTH_21"/>
    <property type="match status" value="1"/>
</dbReference>